<feature type="region of interest" description="Disordered" evidence="1">
    <location>
        <begin position="385"/>
        <end position="418"/>
    </location>
</feature>
<dbReference type="OrthoDB" id="10257415at2759"/>
<feature type="compositionally biased region" description="Pro residues" evidence="1">
    <location>
        <begin position="203"/>
        <end position="214"/>
    </location>
</feature>
<accession>A0A6A4WRY1</accession>
<feature type="compositionally biased region" description="Basic and acidic residues" evidence="1">
    <location>
        <begin position="390"/>
        <end position="402"/>
    </location>
</feature>
<feature type="region of interest" description="Disordered" evidence="1">
    <location>
        <begin position="187"/>
        <end position="214"/>
    </location>
</feature>
<comment type="caution">
    <text evidence="2">The sequence shown here is derived from an EMBL/GenBank/DDBJ whole genome shotgun (WGS) entry which is preliminary data.</text>
</comment>
<organism evidence="2 3">
    <name type="scientific">Amphibalanus amphitrite</name>
    <name type="common">Striped barnacle</name>
    <name type="synonym">Balanus amphitrite</name>
    <dbReference type="NCBI Taxonomy" id="1232801"/>
    <lineage>
        <taxon>Eukaryota</taxon>
        <taxon>Metazoa</taxon>
        <taxon>Ecdysozoa</taxon>
        <taxon>Arthropoda</taxon>
        <taxon>Crustacea</taxon>
        <taxon>Multicrustacea</taxon>
        <taxon>Cirripedia</taxon>
        <taxon>Thoracica</taxon>
        <taxon>Thoracicalcarea</taxon>
        <taxon>Balanomorpha</taxon>
        <taxon>Balanoidea</taxon>
        <taxon>Balanidae</taxon>
        <taxon>Amphibalaninae</taxon>
        <taxon>Amphibalanus</taxon>
    </lineage>
</organism>
<dbReference type="EMBL" id="VIIS01000516">
    <property type="protein sequence ID" value="KAF0308029.1"/>
    <property type="molecule type" value="Genomic_DNA"/>
</dbReference>
<dbReference type="AlphaFoldDB" id="A0A6A4WRY1"/>
<sequence>MTEKSDLSGCEKDGDIEETIFRLEADFSGKEGGESDKRACLDHALRRRVASVAEEAPAGQAERQLRAVLQLSVKLARSDRCSPTTPIVLLSDSFDALPLDGAQALFAFVEDNVATWKEEMFFNACKNNLLRMCNDLLRRLSRSQNTVFCGRILLFLAKFFPLSERSGLNVISEFNLDNLTAFGDGDGGEDVVEMTEDGEEPSAPAPPADAPDVPGPPLDYNLYRKFWALQDFFRNPNQCYSKVPWKAFNSYTTDVLAAFTGFKLDESSSSHLSKLESDTQEYFAKYLTSQKLLQLQLSDSMFRRFVLVQFLILFQYLASPVKFKSEGQVLTEAQQTWLQETQQTVYSLIAETPPHGKQFAETIRTILKREESWNTWKNDGCPAFKPPVAPEEKAEPAADRAAGRPAPRRRQKRKVGDVLRTAEAKKKFLMGQ</sequence>
<dbReference type="GO" id="GO:0006406">
    <property type="term" value="P:mRNA export from nucleus"/>
    <property type="evidence" value="ECO:0007669"/>
    <property type="project" value="TreeGrafter"/>
</dbReference>
<dbReference type="GO" id="GO:0000445">
    <property type="term" value="C:THO complex part of transcription export complex"/>
    <property type="evidence" value="ECO:0007669"/>
    <property type="project" value="TreeGrafter"/>
</dbReference>
<proteinExistence type="predicted"/>
<dbReference type="PANTHER" id="PTHR13265">
    <property type="entry name" value="THO COMPLEX SUBUNIT 1"/>
    <property type="match status" value="1"/>
</dbReference>
<keyword evidence="3" id="KW-1185">Reference proteome</keyword>
<evidence type="ECO:0000256" key="1">
    <source>
        <dbReference type="SAM" id="MobiDB-lite"/>
    </source>
</evidence>
<protein>
    <submittedName>
        <fullName evidence="2">THO complex subunit 1</fullName>
    </submittedName>
</protein>
<name>A0A6A4WRY1_AMPAM</name>
<evidence type="ECO:0000313" key="3">
    <source>
        <dbReference type="Proteomes" id="UP000440578"/>
    </source>
</evidence>
<dbReference type="PANTHER" id="PTHR13265:SF0">
    <property type="entry name" value="HPR1"/>
    <property type="match status" value="1"/>
</dbReference>
<evidence type="ECO:0000313" key="2">
    <source>
        <dbReference type="EMBL" id="KAF0308029.1"/>
    </source>
</evidence>
<dbReference type="Proteomes" id="UP000440578">
    <property type="component" value="Unassembled WGS sequence"/>
</dbReference>
<reference evidence="2 3" key="1">
    <citation type="submission" date="2019-07" db="EMBL/GenBank/DDBJ databases">
        <title>Draft genome assembly of a fouling barnacle, Amphibalanus amphitrite (Darwin, 1854): The first reference genome for Thecostraca.</title>
        <authorList>
            <person name="Kim W."/>
        </authorList>
    </citation>
    <scope>NUCLEOTIDE SEQUENCE [LARGE SCALE GENOMIC DNA]</scope>
    <source>
        <strain evidence="2">SNU_AA5</strain>
        <tissue evidence="2">Soma without cirri and trophi</tissue>
    </source>
</reference>
<gene>
    <name evidence="2" type="primary">Thoc1</name>
    <name evidence="2" type="ORF">FJT64_020681</name>
</gene>
<feature type="compositionally biased region" description="Acidic residues" evidence="1">
    <location>
        <begin position="187"/>
        <end position="200"/>
    </location>
</feature>
<dbReference type="Pfam" id="PF11957">
    <property type="entry name" value="efThoc1"/>
    <property type="match status" value="1"/>
</dbReference>
<dbReference type="InterPro" id="IPR021861">
    <property type="entry name" value="THO_THOC1"/>
</dbReference>